<keyword evidence="19" id="KW-1185">Reference proteome</keyword>
<accession>A0ABU9BJD3</accession>
<keyword evidence="12 15" id="KW-0573">Peptidoglycan synthesis</keyword>
<dbReference type="Proteomes" id="UP001371218">
    <property type="component" value="Unassembled WGS sequence"/>
</dbReference>
<evidence type="ECO:0000256" key="13">
    <source>
        <dbReference type="ARBA" id="ARBA00023316"/>
    </source>
</evidence>
<dbReference type="EMBL" id="JBBUTG010000002">
    <property type="protein sequence ID" value="MEK8030072.1"/>
    <property type="molecule type" value="Genomic_DNA"/>
</dbReference>
<evidence type="ECO:0000313" key="18">
    <source>
        <dbReference type="EMBL" id="MEK8030072.1"/>
    </source>
</evidence>
<gene>
    <name evidence="15" type="primary">ddl</name>
    <name evidence="18" type="ORF">AACH06_04490</name>
</gene>
<comment type="caution">
    <text evidence="18">The sequence shown here is derived from an EMBL/GenBank/DDBJ whole genome shotgun (WGS) entry which is preliminary data.</text>
</comment>
<dbReference type="PROSITE" id="PS00844">
    <property type="entry name" value="DALA_DALA_LIGASE_2"/>
    <property type="match status" value="1"/>
</dbReference>
<dbReference type="PIRSF" id="PIRSF039102">
    <property type="entry name" value="Ddl/VanB"/>
    <property type="match status" value="1"/>
</dbReference>
<reference evidence="18 19" key="1">
    <citation type="submission" date="2024-04" db="EMBL/GenBank/DDBJ databases">
        <title>Novel species of the genus Ideonella isolated from streams.</title>
        <authorList>
            <person name="Lu H."/>
        </authorList>
    </citation>
    <scope>NUCLEOTIDE SEQUENCE [LARGE SCALE GENOMIC DNA]</scope>
    <source>
        <strain evidence="18 19">DXS29W</strain>
    </source>
</reference>
<sequence length="335" mass="35513">MNQIDVKTLGKVAVLMGGDSAERPVSHMSGNGVLAALRSQGVDAHAFDPSERPLSDLKAEGFSRCFIALHGRHGEDGTVQGALELLGIPYTGSGVMASAIAMDKVMTKRVWIAEGLPTPRYKLLAAGQHAREIVRTVPDDLGLPLIVKPAREGSSFGVSKVAGYSGMLEAVTHAAQFDSDVLCEEFIDGEEVTCPVLGEGEAAVALPVIRIVAPDGNYDYEHKYVSNDTRYLVPSGLPAHEEAEIQRIVVQAYRLLGCRGWGRADLMIRASDRKPFLLEMNTSPGMTSHSLVPKSAAATGLSYELLCLHLLAGATLDSAVQHQAAAASAERSGGA</sequence>
<dbReference type="Gene3D" id="3.30.1490.20">
    <property type="entry name" value="ATP-grasp fold, A domain"/>
    <property type="match status" value="1"/>
</dbReference>
<dbReference type="InterPro" id="IPR005905">
    <property type="entry name" value="D_ala_D_ala"/>
</dbReference>
<evidence type="ECO:0000256" key="11">
    <source>
        <dbReference type="ARBA" id="ARBA00022960"/>
    </source>
</evidence>
<dbReference type="InterPro" id="IPR011127">
    <property type="entry name" value="Dala_Dala_lig_N"/>
</dbReference>
<evidence type="ECO:0000256" key="16">
    <source>
        <dbReference type="PROSITE-ProRule" id="PRU00409"/>
    </source>
</evidence>
<dbReference type="SUPFAM" id="SSF52440">
    <property type="entry name" value="PreATP-grasp domain"/>
    <property type="match status" value="1"/>
</dbReference>
<dbReference type="Gene3D" id="3.30.470.20">
    <property type="entry name" value="ATP-grasp fold, B domain"/>
    <property type="match status" value="1"/>
</dbReference>
<dbReference type="RefSeq" id="WP_341424426.1">
    <property type="nucleotide sequence ID" value="NZ_JBBUTG010000002.1"/>
</dbReference>
<keyword evidence="7 15" id="KW-0963">Cytoplasm</keyword>
<dbReference type="EC" id="6.3.2.4" evidence="6 15"/>
<dbReference type="Gene3D" id="3.40.50.20">
    <property type="match status" value="1"/>
</dbReference>
<evidence type="ECO:0000256" key="8">
    <source>
        <dbReference type="ARBA" id="ARBA00022598"/>
    </source>
</evidence>
<proteinExistence type="inferred from homology"/>
<dbReference type="PANTHER" id="PTHR23132">
    <property type="entry name" value="D-ALANINE--D-ALANINE LIGASE"/>
    <property type="match status" value="1"/>
</dbReference>
<keyword evidence="11 15" id="KW-0133">Cell shape</keyword>
<dbReference type="InterPro" id="IPR011095">
    <property type="entry name" value="Dala_Dala_lig_C"/>
</dbReference>
<evidence type="ECO:0000256" key="15">
    <source>
        <dbReference type="HAMAP-Rule" id="MF_00047"/>
    </source>
</evidence>
<comment type="similarity">
    <text evidence="5 15">Belongs to the D-alanine--D-alanine ligase family.</text>
</comment>
<dbReference type="InterPro" id="IPR000291">
    <property type="entry name" value="D-Ala_lig_Van_CS"/>
</dbReference>
<dbReference type="InterPro" id="IPR013815">
    <property type="entry name" value="ATP_grasp_subdomain_1"/>
</dbReference>
<evidence type="ECO:0000256" key="7">
    <source>
        <dbReference type="ARBA" id="ARBA00022490"/>
    </source>
</evidence>
<evidence type="ECO:0000256" key="5">
    <source>
        <dbReference type="ARBA" id="ARBA00010871"/>
    </source>
</evidence>
<comment type="cofactor">
    <cofactor evidence="1">
        <name>Mn(2+)</name>
        <dbReference type="ChEBI" id="CHEBI:29035"/>
    </cofactor>
</comment>
<evidence type="ECO:0000256" key="10">
    <source>
        <dbReference type="ARBA" id="ARBA00022840"/>
    </source>
</evidence>
<dbReference type="SUPFAM" id="SSF56059">
    <property type="entry name" value="Glutathione synthetase ATP-binding domain-like"/>
    <property type="match status" value="1"/>
</dbReference>
<evidence type="ECO:0000256" key="1">
    <source>
        <dbReference type="ARBA" id="ARBA00001936"/>
    </source>
</evidence>
<dbReference type="Pfam" id="PF01820">
    <property type="entry name" value="Dala_Dala_lig_N"/>
    <property type="match status" value="1"/>
</dbReference>
<keyword evidence="9 16" id="KW-0547">Nucleotide-binding</keyword>
<protein>
    <recommendedName>
        <fullName evidence="6 15">D-alanine--D-alanine ligase</fullName>
        <ecNumber evidence="6 15">6.3.2.4</ecNumber>
    </recommendedName>
    <alternativeName>
        <fullName evidence="15">D-Ala-D-Ala ligase</fullName>
    </alternativeName>
    <alternativeName>
        <fullName evidence="15">D-alanylalanine synthetase</fullName>
    </alternativeName>
</protein>
<comment type="function">
    <text evidence="3 15">Cell wall formation.</text>
</comment>
<evidence type="ECO:0000256" key="2">
    <source>
        <dbReference type="ARBA" id="ARBA00001946"/>
    </source>
</evidence>
<evidence type="ECO:0000256" key="12">
    <source>
        <dbReference type="ARBA" id="ARBA00022984"/>
    </source>
</evidence>
<evidence type="ECO:0000313" key="19">
    <source>
        <dbReference type="Proteomes" id="UP001371218"/>
    </source>
</evidence>
<evidence type="ECO:0000256" key="4">
    <source>
        <dbReference type="ARBA" id="ARBA00004496"/>
    </source>
</evidence>
<evidence type="ECO:0000256" key="6">
    <source>
        <dbReference type="ARBA" id="ARBA00012216"/>
    </source>
</evidence>
<dbReference type="NCBIfam" id="NF002378">
    <property type="entry name" value="PRK01372.1"/>
    <property type="match status" value="1"/>
</dbReference>
<feature type="domain" description="ATP-grasp" evidence="17">
    <location>
        <begin position="108"/>
        <end position="312"/>
    </location>
</feature>
<dbReference type="HAMAP" id="MF_00047">
    <property type="entry name" value="Dala_Dala_lig"/>
    <property type="match status" value="1"/>
</dbReference>
<dbReference type="InterPro" id="IPR011761">
    <property type="entry name" value="ATP-grasp"/>
</dbReference>
<keyword evidence="8 15" id="KW-0436">Ligase</keyword>
<dbReference type="Pfam" id="PF07478">
    <property type="entry name" value="Dala_Dala_lig_C"/>
    <property type="match status" value="1"/>
</dbReference>
<evidence type="ECO:0000259" key="17">
    <source>
        <dbReference type="PROSITE" id="PS50975"/>
    </source>
</evidence>
<comment type="catalytic activity">
    <reaction evidence="14 15">
        <text>2 D-alanine + ATP = D-alanyl-D-alanine + ADP + phosphate + H(+)</text>
        <dbReference type="Rhea" id="RHEA:11224"/>
        <dbReference type="ChEBI" id="CHEBI:15378"/>
        <dbReference type="ChEBI" id="CHEBI:30616"/>
        <dbReference type="ChEBI" id="CHEBI:43474"/>
        <dbReference type="ChEBI" id="CHEBI:57416"/>
        <dbReference type="ChEBI" id="CHEBI:57822"/>
        <dbReference type="ChEBI" id="CHEBI:456216"/>
        <dbReference type="EC" id="6.3.2.4"/>
    </reaction>
</comment>
<evidence type="ECO:0000256" key="9">
    <source>
        <dbReference type="ARBA" id="ARBA00022741"/>
    </source>
</evidence>
<comment type="cofactor">
    <cofactor evidence="2">
        <name>Mg(2+)</name>
        <dbReference type="ChEBI" id="CHEBI:18420"/>
    </cofactor>
</comment>
<comment type="subcellular location">
    <subcellularLocation>
        <location evidence="4 15">Cytoplasm</location>
    </subcellularLocation>
</comment>
<dbReference type="GO" id="GO:0008716">
    <property type="term" value="F:D-alanine-D-alanine ligase activity"/>
    <property type="evidence" value="ECO:0007669"/>
    <property type="project" value="UniProtKB-EC"/>
</dbReference>
<dbReference type="PROSITE" id="PS50975">
    <property type="entry name" value="ATP_GRASP"/>
    <property type="match status" value="1"/>
</dbReference>
<dbReference type="NCBIfam" id="TIGR01205">
    <property type="entry name" value="D_ala_D_alaTIGR"/>
    <property type="match status" value="1"/>
</dbReference>
<dbReference type="PANTHER" id="PTHR23132:SF23">
    <property type="entry name" value="D-ALANINE--D-ALANINE LIGASE B"/>
    <property type="match status" value="1"/>
</dbReference>
<dbReference type="PROSITE" id="PS00843">
    <property type="entry name" value="DALA_DALA_LIGASE_1"/>
    <property type="match status" value="1"/>
</dbReference>
<evidence type="ECO:0000256" key="3">
    <source>
        <dbReference type="ARBA" id="ARBA00003921"/>
    </source>
</evidence>
<comment type="pathway">
    <text evidence="15">Cell wall biogenesis; peptidoglycan biosynthesis.</text>
</comment>
<evidence type="ECO:0000256" key="14">
    <source>
        <dbReference type="ARBA" id="ARBA00047614"/>
    </source>
</evidence>
<name>A0ABU9BJD3_9BURK</name>
<dbReference type="InterPro" id="IPR016185">
    <property type="entry name" value="PreATP-grasp_dom_sf"/>
</dbReference>
<keyword evidence="13 15" id="KW-0961">Cell wall biogenesis/degradation</keyword>
<keyword evidence="10 16" id="KW-0067">ATP-binding</keyword>
<organism evidence="18 19">
    <name type="scientific">Ideonella lacteola</name>
    <dbReference type="NCBI Taxonomy" id="2984193"/>
    <lineage>
        <taxon>Bacteria</taxon>
        <taxon>Pseudomonadati</taxon>
        <taxon>Pseudomonadota</taxon>
        <taxon>Betaproteobacteria</taxon>
        <taxon>Burkholderiales</taxon>
        <taxon>Sphaerotilaceae</taxon>
        <taxon>Ideonella</taxon>
    </lineage>
</organism>